<dbReference type="Proteomes" id="UP001479436">
    <property type="component" value="Unassembled WGS sequence"/>
</dbReference>
<dbReference type="GO" id="GO:0004526">
    <property type="term" value="F:ribonuclease P activity"/>
    <property type="evidence" value="ECO:0007669"/>
    <property type="project" value="UniProtKB-EC"/>
</dbReference>
<reference evidence="8 9" key="1">
    <citation type="submission" date="2023-04" db="EMBL/GenBank/DDBJ databases">
        <title>Genome of Basidiobolus ranarum AG-B5.</title>
        <authorList>
            <person name="Stajich J.E."/>
            <person name="Carter-House D."/>
            <person name="Gryganskyi A."/>
        </authorList>
    </citation>
    <scope>NUCLEOTIDE SEQUENCE [LARGE SCALE GENOMIC DNA]</scope>
    <source>
        <strain evidence="8 9">AG-B5</strain>
    </source>
</reference>
<evidence type="ECO:0000313" key="8">
    <source>
        <dbReference type="EMBL" id="KAK9703877.1"/>
    </source>
</evidence>
<dbReference type="InterPro" id="IPR023534">
    <property type="entry name" value="Rof/RNase_P-like"/>
</dbReference>
<dbReference type="InterPro" id="IPR023538">
    <property type="entry name" value="RNP1"/>
</dbReference>
<dbReference type="EMBL" id="JASJQH010007604">
    <property type="protein sequence ID" value="KAK9703877.1"/>
    <property type="molecule type" value="Genomic_DNA"/>
</dbReference>
<accession>A0ABR2VVB2</accession>
<evidence type="ECO:0000256" key="6">
    <source>
        <dbReference type="ARBA" id="ARBA00022759"/>
    </source>
</evidence>
<evidence type="ECO:0000256" key="5">
    <source>
        <dbReference type="ARBA" id="ARBA00022722"/>
    </source>
</evidence>
<dbReference type="InterPro" id="IPR016848">
    <property type="entry name" value="RNase_P/MRP_Rpp29-subunit"/>
</dbReference>
<dbReference type="EC" id="3.1.26.5" evidence="8"/>
<dbReference type="HAMAP" id="MF_00754">
    <property type="entry name" value="RNase_P_1"/>
    <property type="match status" value="1"/>
</dbReference>
<dbReference type="SMART" id="SM00538">
    <property type="entry name" value="POP4"/>
    <property type="match status" value="1"/>
</dbReference>
<dbReference type="PANTHER" id="PTHR13348">
    <property type="entry name" value="RIBONUCLEASE P SUBUNIT P29"/>
    <property type="match status" value="1"/>
</dbReference>
<dbReference type="Pfam" id="PF01868">
    <property type="entry name" value="RNase_P-MRP_p29"/>
    <property type="match status" value="1"/>
</dbReference>
<dbReference type="Gene3D" id="2.30.30.210">
    <property type="entry name" value="Ribonuclease P/MRP, subunit p29"/>
    <property type="match status" value="1"/>
</dbReference>
<dbReference type="InterPro" id="IPR036980">
    <property type="entry name" value="RNase_P/MRP_Rpp29_sf"/>
</dbReference>
<proteinExistence type="inferred from homology"/>
<keyword evidence="9" id="KW-1185">Reference proteome</keyword>
<keyword evidence="5" id="KW-0540">Nuclease</keyword>
<keyword evidence="7 8" id="KW-0378">Hydrolase</keyword>
<sequence>MMDSLKQKDLEQKEIDPYASLGSFVKNHPEIAKEEAPPLNENTKKFTPGFVTNTVNNRFDQTKIYDSKIKGKVLLLDNLAKGGQQKSRGKQKKRLGLTSKEKKESKVYDLPPECQKYSLFVPLHKLWLQYMEELFGGSSPSVFSQKILKADFHGCLLTVVKSKCPYYIGISGILVQEKRNVFNIITQNDRLLVVPKVNSVFTFKIRENIFTIYGNQLLCKASDRAAKKFKGKPTIDL</sequence>
<evidence type="ECO:0000256" key="4">
    <source>
        <dbReference type="ARBA" id="ARBA00022694"/>
    </source>
</evidence>
<keyword evidence="6" id="KW-0255">Endonuclease</keyword>
<name>A0ABR2VVB2_9FUNG</name>
<evidence type="ECO:0000256" key="3">
    <source>
        <dbReference type="ARBA" id="ARBA00022490"/>
    </source>
</evidence>
<evidence type="ECO:0000313" key="9">
    <source>
        <dbReference type="Proteomes" id="UP001479436"/>
    </source>
</evidence>
<protein>
    <submittedName>
        <fullName evidence="8">RNase P/RNase MRP complex subunit</fullName>
        <ecNumber evidence="8">3.1.26.5</ecNumber>
    </submittedName>
</protein>
<comment type="similarity">
    <text evidence="2">Belongs to the eukaryotic/archaeal RNase P protein component 1 family.</text>
</comment>
<dbReference type="InterPro" id="IPR002730">
    <property type="entry name" value="Rpp29/RNP1"/>
</dbReference>
<evidence type="ECO:0000256" key="2">
    <source>
        <dbReference type="ARBA" id="ARBA00006181"/>
    </source>
</evidence>
<comment type="caution">
    <text evidence="8">The sequence shown here is derived from an EMBL/GenBank/DDBJ whole genome shotgun (WGS) entry which is preliminary data.</text>
</comment>
<evidence type="ECO:0000256" key="1">
    <source>
        <dbReference type="ARBA" id="ARBA00004123"/>
    </source>
</evidence>
<dbReference type="PANTHER" id="PTHR13348:SF0">
    <property type="entry name" value="RIBONUCLEASE P PROTEIN SUBUNIT P29"/>
    <property type="match status" value="1"/>
</dbReference>
<comment type="subcellular location">
    <subcellularLocation>
        <location evidence="1">Nucleus</location>
    </subcellularLocation>
</comment>
<keyword evidence="3" id="KW-0963">Cytoplasm</keyword>
<keyword evidence="4" id="KW-0819">tRNA processing</keyword>
<dbReference type="SUPFAM" id="SSF101744">
    <property type="entry name" value="Rof/RNase P subunit-like"/>
    <property type="match status" value="1"/>
</dbReference>
<gene>
    <name evidence="8" type="primary">POP4</name>
    <name evidence="8" type="ORF">K7432_010508</name>
</gene>
<organism evidence="8 9">
    <name type="scientific">Basidiobolus ranarum</name>
    <dbReference type="NCBI Taxonomy" id="34480"/>
    <lineage>
        <taxon>Eukaryota</taxon>
        <taxon>Fungi</taxon>
        <taxon>Fungi incertae sedis</taxon>
        <taxon>Zoopagomycota</taxon>
        <taxon>Entomophthoromycotina</taxon>
        <taxon>Basidiobolomycetes</taxon>
        <taxon>Basidiobolales</taxon>
        <taxon>Basidiobolaceae</taxon>
        <taxon>Basidiobolus</taxon>
    </lineage>
</organism>
<evidence type="ECO:0000256" key="7">
    <source>
        <dbReference type="ARBA" id="ARBA00022801"/>
    </source>
</evidence>